<dbReference type="InterPro" id="IPR044594">
    <property type="entry name" value="HIPP01/3/5/6"/>
</dbReference>
<name>A0ABC8SNT0_9AQUA</name>
<protein>
    <recommendedName>
        <fullName evidence="4">HMA domain-containing protein</fullName>
    </recommendedName>
</protein>
<feature type="compositionally biased region" description="Basic and acidic residues" evidence="1">
    <location>
        <begin position="77"/>
        <end position="117"/>
    </location>
</feature>
<evidence type="ECO:0000313" key="2">
    <source>
        <dbReference type="EMBL" id="CAK9158545.1"/>
    </source>
</evidence>
<feature type="region of interest" description="Disordered" evidence="1">
    <location>
        <begin position="1"/>
        <end position="23"/>
    </location>
</feature>
<organism evidence="2 3">
    <name type="scientific">Ilex paraguariensis</name>
    <name type="common">yerba mate</name>
    <dbReference type="NCBI Taxonomy" id="185542"/>
    <lineage>
        <taxon>Eukaryota</taxon>
        <taxon>Viridiplantae</taxon>
        <taxon>Streptophyta</taxon>
        <taxon>Embryophyta</taxon>
        <taxon>Tracheophyta</taxon>
        <taxon>Spermatophyta</taxon>
        <taxon>Magnoliopsida</taxon>
        <taxon>eudicotyledons</taxon>
        <taxon>Gunneridae</taxon>
        <taxon>Pentapetalae</taxon>
        <taxon>asterids</taxon>
        <taxon>campanulids</taxon>
        <taxon>Aquifoliales</taxon>
        <taxon>Aquifoliaceae</taxon>
        <taxon>Ilex</taxon>
    </lineage>
</organism>
<feature type="compositionally biased region" description="Low complexity" evidence="1">
    <location>
        <begin position="1"/>
        <end position="10"/>
    </location>
</feature>
<comment type="caution">
    <text evidence="2">The sequence shown here is derived from an EMBL/GenBank/DDBJ whole genome shotgun (WGS) entry which is preliminary data.</text>
</comment>
<dbReference type="Gene3D" id="3.30.70.100">
    <property type="match status" value="2"/>
</dbReference>
<dbReference type="PANTHER" id="PTHR46413:SF34">
    <property type="entry name" value="HEAVY METAL-ASSOCIATED ISOPRENYLATED PLANT PROTEIN 3-LIKE"/>
    <property type="match status" value="1"/>
</dbReference>
<feature type="region of interest" description="Disordered" evidence="1">
    <location>
        <begin position="395"/>
        <end position="460"/>
    </location>
</feature>
<dbReference type="EMBL" id="CAUOFW020003192">
    <property type="protein sequence ID" value="CAK9158545.1"/>
    <property type="molecule type" value="Genomic_DNA"/>
</dbReference>
<accession>A0ABC8SNT0</accession>
<dbReference type="AlphaFoldDB" id="A0ABC8SNT0"/>
<feature type="compositionally biased region" description="Basic and acidic residues" evidence="1">
    <location>
        <begin position="427"/>
        <end position="460"/>
    </location>
</feature>
<feature type="region of interest" description="Disordered" evidence="1">
    <location>
        <begin position="64"/>
        <end position="117"/>
    </location>
</feature>
<evidence type="ECO:0000256" key="1">
    <source>
        <dbReference type="SAM" id="MobiDB-lite"/>
    </source>
</evidence>
<proteinExistence type="predicted"/>
<feature type="compositionally biased region" description="Basic and acidic residues" evidence="1">
    <location>
        <begin position="12"/>
        <end position="23"/>
    </location>
</feature>
<feature type="compositionally biased region" description="Basic and acidic residues" evidence="1">
    <location>
        <begin position="292"/>
        <end position="327"/>
    </location>
</feature>
<dbReference type="PANTHER" id="PTHR46413">
    <property type="entry name" value="HEAVY METAL-ASSOCIATED ISOPRENYLATED PLANT PROTEIN 6"/>
    <property type="match status" value="1"/>
</dbReference>
<evidence type="ECO:0008006" key="4">
    <source>
        <dbReference type="Google" id="ProtNLM"/>
    </source>
</evidence>
<reference evidence="2 3" key="1">
    <citation type="submission" date="2024-02" db="EMBL/GenBank/DDBJ databases">
        <authorList>
            <person name="Vignale AGUSTIN F."/>
            <person name="Sosa J E."/>
            <person name="Modenutti C."/>
        </authorList>
    </citation>
    <scope>NUCLEOTIDE SEQUENCE [LARGE SCALE GENOMIC DNA]</scope>
</reference>
<evidence type="ECO:0000313" key="3">
    <source>
        <dbReference type="Proteomes" id="UP001642360"/>
    </source>
</evidence>
<gene>
    <name evidence="2" type="ORF">ILEXP_LOCUS27189</name>
</gene>
<feature type="compositionally biased region" description="Basic and acidic residues" evidence="1">
    <location>
        <begin position="395"/>
        <end position="412"/>
    </location>
</feature>
<feature type="compositionally biased region" description="Basic and acidic residues" evidence="1">
    <location>
        <begin position="204"/>
        <end position="247"/>
    </location>
</feature>
<dbReference type="Proteomes" id="UP001642360">
    <property type="component" value="Unassembled WGS sequence"/>
</dbReference>
<feature type="region of interest" description="Disordered" evidence="1">
    <location>
        <begin position="204"/>
        <end position="327"/>
    </location>
</feature>
<sequence>MQEKSMNNNKGGEGKNEIKQSIMERRTEIKKAIRGFPRVDSVECFEGDTNTVTTIRKVHLSKLREPVAKLEQVSPLPKKDEYKDKDEKKEHGGSGEEKTKKDAIDKPKEKLEEDKMKSMESPVITTAILKVHLHCDCVGCTKKIQKVVTKTNDLNGVLKAFTAIGYHQMGIDRANGLVTVRGSMDMNVLAKSLERQLKRDVEIVPLLPEKEDEKKEKSGDDHEEKDGGERETGGEGGLDDQKTEKSSGVESVQGGVGDTHKPMIIGKENPVSHPTTVKQNKYKKVHKVSLLPEKDEDKNNNKEKGSGIEENKKQKAKDKSKEKNLKEPRMTTAVLKVHLYCNCIGCTEKIQKLVTNTIGYDEMTIDNAVGLVTVRGSMDMKVLAESLKQQLKKDVEIVPPKNDSEKKKKSGSEECGVEGKTGCESGRAGDKESEKKEKSGCEKEMNGGERKAGDGSGSEKVEQYQYPYYSHASEMFSDENPNSCSIL</sequence>
<keyword evidence="3" id="KW-1185">Reference proteome</keyword>